<name>A0A1D2YTX3_9BACI</name>
<dbReference type="AlphaFoldDB" id="A0A1D2YTX3"/>
<evidence type="ECO:0000313" key="2">
    <source>
        <dbReference type="Proteomes" id="UP000243739"/>
    </source>
</evidence>
<comment type="caution">
    <text evidence="1">The sequence shown here is derived from an EMBL/GenBank/DDBJ whole genome shotgun (WGS) entry which is preliminary data.</text>
</comment>
<accession>A0A1D2YTX3</accession>
<dbReference type="STRING" id="337097.BHF71_10055"/>
<reference evidence="1 2" key="1">
    <citation type="submission" date="2016-09" db="EMBL/GenBank/DDBJ databases">
        <title>Draft genome sequence for the type strain of Vulcanibacillus modesticaldus BR, a strictly anaerobic, moderately thermophilic, and nitrate-reducing bacterium from deep sea-hydrothermal vents of the Mid-Atlantic Ridge.</title>
        <authorList>
            <person name="Abin C.A."/>
            <person name="Hollibaugh J.T."/>
        </authorList>
    </citation>
    <scope>NUCLEOTIDE SEQUENCE [LARGE SCALE GENOMIC DNA]</scope>
    <source>
        <strain evidence="1 2">BR</strain>
    </source>
</reference>
<evidence type="ECO:0008006" key="3">
    <source>
        <dbReference type="Google" id="ProtNLM"/>
    </source>
</evidence>
<dbReference type="InterPro" id="IPR038695">
    <property type="entry name" value="Saro_0823-like_sf"/>
</dbReference>
<sequence>MKIYIENKGLKISNMTIANTFISRLKGWIGKKMLDDNEAIMLIPCSSIHTFGMKMTIDVMFLDKSNRIVYLIKEMNPNRISPIIPQAKKVIEMKSGLLNAYLIEMHDQVVIFDD</sequence>
<dbReference type="RefSeq" id="WP_069656984.1">
    <property type="nucleotide sequence ID" value="NZ_MIJF01000033.1"/>
</dbReference>
<organism evidence="1 2">
    <name type="scientific">Vulcanibacillus modesticaldus</name>
    <dbReference type="NCBI Taxonomy" id="337097"/>
    <lineage>
        <taxon>Bacteria</taxon>
        <taxon>Bacillati</taxon>
        <taxon>Bacillota</taxon>
        <taxon>Bacilli</taxon>
        <taxon>Bacillales</taxon>
        <taxon>Bacillaceae</taxon>
        <taxon>Vulcanibacillus</taxon>
    </lineage>
</organism>
<gene>
    <name evidence="1" type="ORF">BHF71_10055</name>
</gene>
<protein>
    <recommendedName>
        <fullName evidence="3">DUF192 domain-containing protein</fullName>
    </recommendedName>
</protein>
<evidence type="ECO:0000313" key="1">
    <source>
        <dbReference type="EMBL" id="OEF99137.1"/>
    </source>
</evidence>
<dbReference type="EMBL" id="MIJF01000033">
    <property type="protein sequence ID" value="OEF99137.1"/>
    <property type="molecule type" value="Genomic_DNA"/>
</dbReference>
<dbReference type="Gene3D" id="2.60.120.1140">
    <property type="entry name" value="Protein of unknown function DUF192"/>
    <property type="match status" value="1"/>
</dbReference>
<dbReference type="Pfam" id="PF02643">
    <property type="entry name" value="DUF192"/>
    <property type="match status" value="1"/>
</dbReference>
<keyword evidence="2" id="KW-1185">Reference proteome</keyword>
<proteinExistence type="predicted"/>
<dbReference type="InterPro" id="IPR003795">
    <property type="entry name" value="DUF192"/>
</dbReference>
<dbReference type="Proteomes" id="UP000243739">
    <property type="component" value="Unassembled WGS sequence"/>
</dbReference>